<dbReference type="Proteomes" id="UP000248395">
    <property type="component" value="Unassembled WGS sequence"/>
</dbReference>
<protein>
    <recommendedName>
        <fullName evidence="3">DNA-binding protein</fullName>
    </recommendedName>
</protein>
<keyword evidence="2" id="KW-1185">Reference proteome</keyword>
<reference evidence="1 2" key="1">
    <citation type="submission" date="2018-05" db="EMBL/GenBank/DDBJ databases">
        <title>Genomic Encyclopedia of Type Strains, Phase IV (KMG-IV): sequencing the most valuable type-strain genomes for metagenomic binning, comparative biology and taxonomic classification.</title>
        <authorList>
            <person name="Goeker M."/>
        </authorList>
    </citation>
    <scope>NUCLEOTIDE SEQUENCE [LARGE SCALE GENOMIC DNA]</scope>
    <source>
        <strain evidence="1 2">DSM 25134</strain>
    </source>
</reference>
<evidence type="ECO:0000313" key="1">
    <source>
        <dbReference type="EMBL" id="PXX42237.1"/>
    </source>
</evidence>
<gene>
    <name evidence="1" type="ORF">DFR38_12034</name>
</gene>
<dbReference type="RefSeq" id="WP_059284924.1">
    <property type="nucleotide sequence ID" value="NZ_LNQU01000010.1"/>
</dbReference>
<dbReference type="AlphaFoldDB" id="A0A318J3B6"/>
<evidence type="ECO:0008006" key="3">
    <source>
        <dbReference type="Google" id="ProtNLM"/>
    </source>
</evidence>
<dbReference type="EMBL" id="QJKC01000020">
    <property type="protein sequence ID" value="PXX42237.1"/>
    <property type="molecule type" value="Genomic_DNA"/>
</dbReference>
<accession>A0A318J3B6</accession>
<comment type="caution">
    <text evidence="1">The sequence shown here is derived from an EMBL/GenBank/DDBJ whole genome shotgun (WGS) entry which is preliminary data.</text>
</comment>
<sequence length="96" mass="10177">MENIGMLSIERGLRAALTNPKESPRIIEALNWDGSQVSRFLSGQLGLTIDKVDAALGALGYVCVKPKYLDAMATLCQVGANCECARRGMGECGSGN</sequence>
<name>A0A318J3B6_9NEIS</name>
<organism evidence="1 2">
    <name type="scientific">Aquitalea magnusonii</name>
    <dbReference type="NCBI Taxonomy" id="332411"/>
    <lineage>
        <taxon>Bacteria</taxon>
        <taxon>Pseudomonadati</taxon>
        <taxon>Pseudomonadota</taxon>
        <taxon>Betaproteobacteria</taxon>
        <taxon>Neisseriales</taxon>
        <taxon>Chromobacteriaceae</taxon>
        <taxon>Aquitalea</taxon>
    </lineage>
</organism>
<dbReference type="OrthoDB" id="8662779at2"/>
<evidence type="ECO:0000313" key="2">
    <source>
        <dbReference type="Proteomes" id="UP000248395"/>
    </source>
</evidence>
<proteinExistence type="predicted"/>